<reference evidence="1" key="2">
    <citation type="submission" date="2023-05" db="EMBL/GenBank/DDBJ databases">
        <authorList>
            <consortium name="Lawrence Berkeley National Laboratory"/>
            <person name="Steindorff A."/>
            <person name="Hensen N."/>
            <person name="Bonometti L."/>
            <person name="Westerberg I."/>
            <person name="Brannstrom I.O."/>
            <person name="Guillou S."/>
            <person name="Cros-Aarteil S."/>
            <person name="Calhoun S."/>
            <person name="Haridas S."/>
            <person name="Kuo A."/>
            <person name="Mondo S."/>
            <person name="Pangilinan J."/>
            <person name="Riley R."/>
            <person name="Labutti K."/>
            <person name="Andreopoulos B."/>
            <person name="Lipzen A."/>
            <person name="Chen C."/>
            <person name="Yanf M."/>
            <person name="Daum C."/>
            <person name="Ng V."/>
            <person name="Clum A."/>
            <person name="Ohm R."/>
            <person name="Martin F."/>
            <person name="Silar P."/>
            <person name="Natvig D."/>
            <person name="Lalanne C."/>
            <person name="Gautier V."/>
            <person name="Ament-Velasquez S.L."/>
            <person name="Kruys A."/>
            <person name="Hutchinson M.I."/>
            <person name="Powell A.J."/>
            <person name="Barry K."/>
            <person name="Miller A.N."/>
            <person name="Grigoriev I.V."/>
            <person name="Debuchy R."/>
            <person name="Gladieux P."/>
            <person name="Thoren M.H."/>
            <person name="Johannesson H."/>
        </authorList>
    </citation>
    <scope>NUCLEOTIDE SEQUENCE</scope>
    <source>
        <strain evidence="1">CBS 990.96</strain>
    </source>
</reference>
<dbReference type="AlphaFoldDB" id="A0AAN7BEN2"/>
<feature type="non-terminal residue" evidence="1">
    <location>
        <position position="141"/>
    </location>
</feature>
<evidence type="ECO:0000313" key="2">
    <source>
        <dbReference type="Proteomes" id="UP001301958"/>
    </source>
</evidence>
<dbReference type="EMBL" id="MU865582">
    <property type="protein sequence ID" value="KAK4221138.1"/>
    <property type="molecule type" value="Genomic_DNA"/>
</dbReference>
<protein>
    <submittedName>
        <fullName evidence="1">Uncharacterized protein</fullName>
    </submittedName>
</protein>
<accession>A0AAN7BEN2</accession>
<name>A0AAN7BEN2_9PEZI</name>
<comment type="caution">
    <text evidence="1">The sequence shown here is derived from an EMBL/GenBank/DDBJ whole genome shotgun (WGS) entry which is preliminary data.</text>
</comment>
<sequence length="141" mass="15396">MNESSLCKNYRVLEFDDKAAGGHQGISEDGSPYLKGVPKGPTDGTWDLKLPFNVRDVFPTPSHLTQSALGGCGFCGLLQESILWDPALKHVAGDISESVDIEICLKYRWAKTAPGLILIAEVKPLNSPVIIRISFRVKSLE</sequence>
<keyword evidence="2" id="KW-1185">Reference proteome</keyword>
<proteinExistence type="predicted"/>
<evidence type="ECO:0000313" key="1">
    <source>
        <dbReference type="EMBL" id="KAK4221138.1"/>
    </source>
</evidence>
<organism evidence="1 2">
    <name type="scientific">Podospora fimiseda</name>
    <dbReference type="NCBI Taxonomy" id="252190"/>
    <lineage>
        <taxon>Eukaryota</taxon>
        <taxon>Fungi</taxon>
        <taxon>Dikarya</taxon>
        <taxon>Ascomycota</taxon>
        <taxon>Pezizomycotina</taxon>
        <taxon>Sordariomycetes</taxon>
        <taxon>Sordariomycetidae</taxon>
        <taxon>Sordariales</taxon>
        <taxon>Podosporaceae</taxon>
        <taxon>Podospora</taxon>
    </lineage>
</organism>
<gene>
    <name evidence="1" type="ORF">QBC38DRAFT_523192</name>
</gene>
<dbReference type="Proteomes" id="UP001301958">
    <property type="component" value="Unassembled WGS sequence"/>
</dbReference>
<reference evidence="1" key="1">
    <citation type="journal article" date="2023" name="Mol. Phylogenet. Evol.">
        <title>Genome-scale phylogeny and comparative genomics of the fungal order Sordariales.</title>
        <authorList>
            <person name="Hensen N."/>
            <person name="Bonometti L."/>
            <person name="Westerberg I."/>
            <person name="Brannstrom I.O."/>
            <person name="Guillou S."/>
            <person name="Cros-Aarteil S."/>
            <person name="Calhoun S."/>
            <person name="Haridas S."/>
            <person name="Kuo A."/>
            <person name="Mondo S."/>
            <person name="Pangilinan J."/>
            <person name="Riley R."/>
            <person name="LaButti K."/>
            <person name="Andreopoulos B."/>
            <person name="Lipzen A."/>
            <person name="Chen C."/>
            <person name="Yan M."/>
            <person name="Daum C."/>
            <person name="Ng V."/>
            <person name="Clum A."/>
            <person name="Steindorff A."/>
            <person name="Ohm R.A."/>
            <person name="Martin F."/>
            <person name="Silar P."/>
            <person name="Natvig D.O."/>
            <person name="Lalanne C."/>
            <person name="Gautier V."/>
            <person name="Ament-Velasquez S.L."/>
            <person name="Kruys A."/>
            <person name="Hutchinson M.I."/>
            <person name="Powell A.J."/>
            <person name="Barry K."/>
            <person name="Miller A.N."/>
            <person name="Grigoriev I.V."/>
            <person name="Debuchy R."/>
            <person name="Gladieux P."/>
            <person name="Hiltunen Thoren M."/>
            <person name="Johannesson H."/>
        </authorList>
    </citation>
    <scope>NUCLEOTIDE SEQUENCE</scope>
    <source>
        <strain evidence="1">CBS 990.96</strain>
    </source>
</reference>